<dbReference type="RefSeq" id="WP_119062304.1">
    <property type="nucleotide sequence ID" value="NZ_QXDF01000003.1"/>
</dbReference>
<evidence type="ECO:0000313" key="2">
    <source>
        <dbReference type="EMBL" id="RIA47435.1"/>
    </source>
</evidence>
<dbReference type="AlphaFoldDB" id="A0A397PJI2"/>
<gene>
    <name evidence="2" type="ORF">BXY53_2514</name>
</gene>
<protein>
    <recommendedName>
        <fullName evidence="4">Glutamine amidotransferase</fullName>
    </recommendedName>
</protein>
<dbReference type="InterPro" id="IPR029062">
    <property type="entry name" value="Class_I_gatase-like"/>
</dbReference>
<evidence type="ECO:0000256" key="1">
    <source>
        <dbReference type="SAM" id="Phobius"/>
    </source>
</evidence>
<keyword evidence="1" id="KW-0472">Membrane</keyword>
<name>A0A397PJI2_9HYPH</name>
<evidence type="ECO:0008006" key="4">
    <source>
        <dbReference type="Google" id="ProtNLM"/>
    </source>
</evidence>
<dbReference type="OrthoDB" id="9769144at2"/>
<feature type="transmembrane region" description="Helical" evidence="1">
    <location>
        <begin position="39"/>
        <end position="57"/>
    </location>
</feature>
<organism evidence="2 3">
    <name type="scientific">Dichotomicrobium thermohalophilum</name>
    <dbReference type="NCBI Taxonomy" id="933063"/>
    <lineage>
        <taxon>Bacteria</taxon>
        <taxon>Pseudomonadati</taxon>
        <taxon>Pseudomonadota</taxon>
        <taxon>Alphaproteobacteria</taxon>
        <taxon>Hyphomicrobiales</taxon>
        <taxon>Hyphomicrobiaceae</taxon>
        <taxon>Dichotomicrobium</taxon>
    </lineage>
</organism>
<comment type="caution">
    <text evidence="2">The sequence shown here is derived from an EMBL/GenBank/DDBJ whole genome shotgun (WGS) entry which is preliminary data.</text>
</comment>
<keyword evidence="1" id="KW-1133">Transmembrane helix</keyword>
<accession>A0A397PJI2</accession>
<dbReference type="EMBL" id="QXDF01000003">
    <property type="protein sequence ID" value="RIA47435.1"/>
    <property type="molecule type" value="Genomic_DNA"/>
</dbReference>
<feature type="transmembrane region" description="Helical" evidence="1">
    <location>
        <begin position="672"/>
        <end position="691"/>
    </location>
</feature>
<proteinExistence type="predicted"/>
<evidence type="ECO:0000313" key="3">
    <source>
        <dbReference type="Proteomes" id="UP000266273"/>
    </source>
</evidence>
<dbReference type="Gene3D" id="3.40.50.880">
    <property type="match status" value="1"/>
</dbReference>
<feature type="transmembrane region" description="Helical" evidence="1">
    <location>
        <begin position="12"/>
        <end position="32"/>
    </location>
</feature>
<dbReference type="Proteomes" id="UP000266273">
    <property type="component" value="Unassembled WGS sequence"/>
</dbReference>
<reference evidence="2 3" key="1">
    <citation type="submission" date="2018-08" db="EMBL/GenBank/DDBJ databases">
        <title>Genomic Encyclopedia of Archaeal and Bacterial Type Strains, Phase II (KMG-II): from individual species to whole genera.</title>
        <authorList>
            <person name="Goeker M."/>
        </authorList>
    </citation>
    <scope>NUCLEOTIDE SEQUENCE [LARGE SCALE GENOMIC DNA]</scope>
    <source>
        <strain evidence="2 3">DSM 5002</strain>
    </source>
</reference>
<dbReference type="PANTHER" id="PTHR37947:SF1">
    <property type="entry name" value="BLL2462 PROTEIN"/>
    <property type="match status" value="1"/>
</dbReference>
<keyword evidence="3" id="KW-1185">Reference proteome</keyword>
<dbReference type="PANTHER" id="PTHR37947">
    <property type="entry name" value="BLL2462 PROTEIN"/>
    <property type="match status" value="1"/>
</dbReference>
<sequence>MNWSIEFSPFLPQSVLIGAGVLVALAVIGHLIRRQRGAFLRLLAGAFLLLALANPVLKQEEREPLRNIAVVVIDESSSQKIAGRPERTNAIRQELSERLQEIPNLDIRFVRAGPGGDAEREETRLFDALNRGMADVPAERLAGVFMVTDGQIHDVPREAAEVNFGAPVHAMLTGEEGEFDRHIKIHTAPRFGLVGSTQTAEIEVVQTGADDQPQTATLTVRREGEGPETLNVGVGQTIRLPFRFTRAGPTYMEVALAPVEGELTTANNRIVMKAEGVRENLRVLLVSGEPHAGERTWRNLLRSDASVDLVHFTILRPPEKQDGTPINQLSLIAFPTRELFSEKLDEFDLIIFDRYQRRGVLPLIYLDNVSRYVREGGAVLIAAGPDFASPLSLYRTPLSRIVPARPTGRIIERAFKPRVSDKGERHPVTADLPGANDADEPEWGRWFRTIDVQNAEGDVLMTGPDGTPLLVLARQGEGRVGMFLSDHAWLWARGYEGGGPYADILRRISHWLMKEPDLEEESLDVSAGRQSLTITRRSMSDSIGPVEVNAPDGEQRSVTLEQVDDGRWRANVTAETPGLYRVTSGDLAAVAHVGAVNSRELTEVTASREPLAPVLDETGGGAFWLGGAEEPAAAGLPRISMLSQSRKMHGDDWAGLRDRQAYMVTGVKYTPLYAGPLALALLLGLLALMWYREGR</sequence>
<dbReference type="SUPFAM" id="SSF52317">
    <property type="entry name" value="Class I glutamine amidotransferase-like"/>
    <property type="match status" value="1"/>
</dbReference>
<keyword evidence="1" id="KW-0812">Transmembrane</keyword>